<name>A0A6P1VT16_9BACT</name>
<organism evidence="3 4">
    <name type="scientific">Spirosoma endbachense</name>
    <dbReference type="NCBI Taxonomy" id="2666025"/>
    <lineage>
        <taxon>Bacteria</taxon>
        <taxon>Pseudomonadati</taxon>
        <taxon>Bacteroidota</taxon>
        <taxon>Cytophagia</taxon>
        <taxon>Cytophagales</taxon>
        <taxon>Cytophagaceae</taxon>
        <taxon>Spirosoma</taxon>
    </lineage>
</organism>
<evidence type="ECO:0000259" key="2">
    <source>
        <dbReference type="PROSITE" id="PS50106"/>
    </source>
</evidence>
<dbReference type="Pfam" id="PF13229">
    <property type="entry name" value="Beta_helix"/>
    <property type="match status" value="1"/>
</dbReference>
<feature type="signal peptide" evidence="1">
    <location>
        <begin position="1"/>
        <end position="17"/>
    </location>
</feature>
<proteinExistence type="predicted"/>
<sequence>MKQLTFCALLVSSFAYSQTRIYVAPSGNDTQAGTLTAPVATLEKALDKVRTAPHAEVQIYLRQGIYYLTKTIHIDPQRIGSKRLLIRAYRDERVELNGGRKITGRWQKNGEHIWTTTVTGDSFGQLVINGQKQNLARYPNYDSTARIFHGTASDALSEERIQRWKNPEGGYVHALHSHEWGSFHYRIKGKVDGKLISEGGWQNNRPSEMHPKYRFVENIIEELDSPGEWFYDKTTHTLSVIPGQGTNLETARIEVSGLQSLLDLRGTPEVPLRGVQIQGIRLVNAERTFMEPYEPLLRSDWMLYRGAAVYLENTENCQLADCELSNLGGNAILVSRHNRNTSVKGCHIHHIGATAIGFVGDTSAVRSPAFRYEWFVPYEKMDLQPGPKNDRYPAQCNAEDNLIHHIGEIEKQATAIEISMTSDITVRHNTIYQTPRAGINIGDGTWGGHLLEFNDVFDTVLETGDHGAFNSWGRDRFWHPNRKTMDSLVASHPELIKLDAQKTIVIRNNRFRCDHGWDIDLDDGSSNYHIYNNVLLNGGLKFREGFYRTAENNVILNNSFHPHVWFKNNEDVFRKNIVTRPYAPIRINYWSKELDNNLFPDQEALLKAQQNGTDAHSRFGDPHFLNPKQGDYRVAKNSPALALGFQNFSMNGFGVQTARLRSLTRSPKLPLLLQPTVEKEQAETMWLGIKVRDIRGAGDRSAYGLPDELGILVVEIPQGDQPVTSGLQKGDVIRTVNGTTVATVSQLVAIQSQLHYLKALPIGVIRNQQLINITLDKP</sequence>
<dbReference type="InterPro" id="IPR036034">
    <property type="entry name" value="PDZ_sf"/>
</dbReference>
<dbReference type="InterPro" id="IPR039448">
    <property type="entry name" value="Beta_helix"/>
</dbReference>
<dbReference type="SMART" id="SM00710">
    <property type="entry name" value="PbH1"/>
    <property type="match status" value="4"/>
</dbReference>
<dbReference type="Gene3D" id="2.30.42.10">
    <property type="match status" value="1"/>
</dbReference>
<evidence type="ECO:0000313" key="4">
    <source>
        <dbReference type="Proteomes" id="UP000464577"/>
    </source>
</evidence>
<dbReference type="SUPFAM" id="SSF50156">
    <property type="entry name" value="PDZ domain-like"/>
    <property type="match status" value="1"/>
</dbReference>
<gene>
    <name evidence="3" type="ORF">GJR95_05635</name>
</gene>
<dbReference type="PANTHER" id="PTHR36453:SF1">
    <property type="entry name" value="RIGHT HANDED BETA HELIX DOMAIN-CONTAINING PROTEIN"/>
    <property type="match status" value="1"/>
</dbReference>
<dbReference type="SUPFAM" id="SSF51126">
    <property type="entry name" value="Pectin lyase-like"/>
    <property type="match status" value="1"/>
</dbReference>
<dbReference type="Pfam" id="PF00595">
    <property type="entry name" value="PDZ"/>
    <property type="match status" value="1"/>
</dbReference>
<feature type="chain" id="PRO_5026813995" evidence="1">
    <location>
        <begin position="18"/>
        <end position="778"/>
    </location>
</feature>
<dbReference type="InterPro" id="IPR006626">
    <property type="entry name" value="PbH1"/>
</dbReference>
<keyword evidence="1" id="KW-0732">Signal</keyword>
<dbReference type="InterPro" id="IPR011050">
    <property type="entry name" value="Pectin_lyase_fold/virulence"/>
</dbReference>
<dbReference type="Proteomes" id="UP000464577">
    <property type="component" value="Chromosome"/>
</dbReference>
<keyword evidence="4" id="KW-1185">Reference proteome</keyword>
<dbReference type="InterPro" id="IPR001478">
    <property type="entry name" value="PDZ"/>
</dbReference>
<reference evidence="3 4" key="1">
    <citation type="submission" date="2019-11" db="EMBL/GenBank/DDBJ databases">
        <title>Spirosoma endbachense sp. nov., isolated from a natural salt meadow.</title>
        <authorList>
            <person name="Rojas J."/>
            <person name="Ambika Manirajan B."/>
            <person name="Ratering S."/>
            <person name="Suarez C."/>
            <person name="Geissler-Plaum R."/>
            <person name="Schnell S."/>
        </authorList>
    </citation>
    <scope>NUCLEOTIDE SEQUENCE [LARGE SCALE GENOMIC DNA]</scope>
    <source>
        <strain evidence="3 4">I-24</strain>
    </source>
</reference>
<dbReference type="AlphaFoldDB" id="A0A6P1VT16"/>
<dbReference type="PROSITE" id="PS50106">
    <property type="entry name" value="PDZ"/>
    <property type="match status" value="1"/>
</dbReference>
<dbReference type="RefSeq" id="WP_162384945.1">
    <property type="nucleotide sequence ID" value="NZ_CP045997.1"/>
</dbReference>
<dbReference type="InterPro" id="IPR012334">
    <property type="entry name" value="Pectin_lyas_fold"/>
</dbReference>
<dbReference type="KEGG" id="senf:GJR95_05635"/>
<evidence type="ECO:0000256" key="1">
    <source>
        <dbReference type="SAM" id="SignalP"/>
    </source>
</evidence>
<feature type="domain" description="PDZ" evidence="2">
    <location>
        <begin position="674"/>
        <end position="768"/>
    </location>
</feature>
<dbReference type="EMBL" id="CP045997">
    <property type="protein sequence ID" value="QHV94526.1"/>
    <property type="molecule type" value="Genomic_DNA"/>
</dbReference>
<evidence type="ECO:0000313" key="3">
    <source>
        <dbReference type="EMBL" id="QHV94526.1"/>
    </source>
</evidence>
<dbReference type="PANTHER" id="PTHR36453">
    <property type="entry name" value="SECRETED PROTEIN-RELATED"/>
    <property type="match status" value="1"/>
</dbReference>
<dbReference type="Gene3D" id="2.160.20.10">
    <property type="entry name" value="Single-stranded right-handed beta-helix, Pectin lyase-like"/>
    <property type="match status" value="2"/>
</dbReference>
<protein>
    <submittedName>
        <fullName evidence="3">Peptide-binding protein</fullName>
    </submittedName>
</protein>
<accession>A0A6P1VT16</accession>